<sequence length="343" mass="38974">MKREGANNNIVPFPGSADRLVNEGLKKLKEGDKQKALQQFIEALMHNPDHEDASYGLLLAYADTGQLLEGKKWAEKMMQKASGDYFEVLQVYVSILAQLGEYDKVVTILEAVQAEDQFPARMAEQLFELLELSRHMAKTEIEQVDNKQEDGGNDIPPYVLEEWENRLRNGTSEQKLAALGEMRSLGPGEAMPIVEKLLADQHYSPLMQSFLLFLLKDWNVNKNVWVEKLDRKGEFSPAALRPIEESTSYIKSSQLLEETLGHKDPVLLKNAHHLLREILLYFYPFPPSVQIESLAAVLHFEAADQSGEKMDVSSLSIQYGIAENSFFQVREEYEKLKSKLSDI</sequence>
<accession>A0A1G8F329</accession>
<dbReference type="SUPFAM" id="SSF48452">
    <property type="entry name" value="TPR-like"/>
    <property type="match status" value="1"/>
</dbReference>
<organism evidence="2 3">
    <name type="scientific">Alteribacillus bidgolensis</name>
    <dbReference type="NCBI Taxonomy" id="930129"/>
    <lineage>
        <taxon>Bacteria</taxon>
        <taxon>Bacillati</taxon>
        <taxon>Bacillota</taxon>
        <taxon>Bacilli</taxon>
        <taxon>Bacillales</taxon>
        <taxon>Bacillaceae</taxon>
        <taxon>Alteribacillus</taxon>
    </lineage>
</organism>
<dbReference type="InterPro" id="IPR019734">
    <property type="entry name" value="TPR_rpt"/>
</dbReference>
<dbReference type="AlphaFoldDB" id="A0A1G8F329"/>
<keyword evidence="3" id="KW-1185">Reference proteome</keyword>
<dbReference type="STRING" id="930129.SAMN05216352_102501"/>
<feature type="repeat" description="TPR" evidence="1">
    <location>
        <begin position="17"/>
        <end position="50"/>
    </location>
</feature>
<gene>
    <name evidence="2" type="ORF">SAMN05216352_102501</name>
</gene>
<dbReference type="Proteomes" id="UP000199017">
    <property type="component" value="Unassembled WGS sequence"/>
</dbReference>
<keyword evidence="1" id="KW-0802">TPR repeat</keyword>
<evidence type="ECO:0000256" key="1">
    <source>
        <dbReference type="PROSITE-ProRule" id="PRU00339"/>
    </source>
</evidence>
<proteinExistence type="predicted"/>
<name>A0A1G8F329_9BACI</name>
<dbReference type="InterPro" id="IPR011990">
    <property type="entry name" value="TPR-like_helical_dom_sf"/>
</dbReference>
<protein>
    <submittedName>
        <fullName evidence="2">Uncharacterized protein</fullName>
    </submittedName>
</protein>
<dbReference type="OrthoDB" id="2364593at2"/>
<dbReference type="RefSeq" id="WP_091581997.1">
    <property type="nucleotide sequence ID" value="NZ_FNDU01000002.1"/>
</dbReference>
<evidence type="ECO:0000313" key="3">
    <source>
        <dbReference type="Proteomes" id="UP000199017"/>
    </source>
</evidence>
<dbReference type="EMBL" id="FNDU01000002">
    <property type="protein sequence ID" value="SDH76508.1"/>
    <property type="molecule type" value="Genomic_DNA"/>
</dbReference>
<dbReference type="Gene3D" id="1.25.40.10">
    <property type="entry name" value="Tetratricopeptide repeat domain"/>
    <property type="match status" value="1"/>
</dbReference>
<evidence type="ECO:0000313" key="2">
    <source>
        <dbReference type="EMBL" id="SDH76508.1"/>
    </source>
</evidence>
<dbReference type="SUPFAM" id="SSF116965">
    <property type="entry name" value="Hypothetical protein MPN330"/>
    <property type="match status" value="1"/>
</dbReference>
<reference evidence="2 3" key="1">
    <citation type="submission" date="2016-10" db="EMBL/GenBank/DDBJ databases">
        <authorList>
            <person name="de Groot N.N."/>
        </authorList>
    </citation>
    <scope>NUCLEOTIDE SEQUENCE [LARGE SCALE GENOMIC DNA]</scope>
    <source>
        <strain evidence="3">P4B,CCM 7963,CECT 7998,DSM 25260,IBRC-M 10614,KCTC 13821</strain>
    </source>
</reference>
<dbReference type="PROSITE" id="PS50005">
    <property type="entry name" value="TPR"/>
    <property type="match status" value="1"/>
</dbReference>